<evidence type="ECO:0000259" key="4">
    <source>
        <dbReference type="PROSITE" id="PS50977"/>
    </source>
</evidence>
<name>A0A501XMB5_9SPHN</name>
<dbReference type="InterPro" id="IPR009057">
    <property type="entry name" value="Homeodomain-like_sf"/>
</dbReference>
<evidence type="ECO:0000256" key="2">
    <source>
        <dbReference type="PROSITE-ProRule" id="PRU00335"/>
    </source>
</evidence>
<dbReference type="InterPro" id="IPR001647">
    <property type="entry name" value="HTH_TetR"/>
</dbReference>
<keyword evidence="1 2" id="KW-0238">DNA-binding</keyword>
<evidence type="ECO:0000256" key="3">
    <source>
        <dbReference type="SAM" id="MobiDB-lite"/>
    </source>
</evidence>
<accession>A0A501XMB5</accession>
<dbReference type="SUPFAM" id="SSF46689">
    <property type="entry name" value="Homeodomain-like"/>
    <property type="match status" value="1"/>
</dbReference>
<dbReference type="PROSITE" id="PS50977">
    <property type="entry name" value="HTH_TETR_2"/>
    <property type="match status" value="1"/>
</dbReference>
<comment type="caution">
    <text evidence="5">The sequence shown here is derived from an EMBL/GenBank/DDBJ whole genome shotgun (WGS) entry which is preliminary data.</text>
</comment>
<dbReference type="Proteomes" id="UP000319897">
    <property type="component" value="Unassembled WGS sequence"/>
</dbReference>
<organism evidence="5 6">
    <name type="scientific">Sandaracinobacter neustonicus</name>
    <dbReference type="NCBI Taxonomy" id="1715348"/>
    <lineage>
        <taxon>Bacteria</taxon>
        <taxon>Pseudomonadati</taxon>
        <taxon>Pseudomonadota</taxon>
        <taxon>Alphaproteobacteria</taxon>
        <taxon>Sphingomonadales</taxon>
        <taxon>Sphingosinicellaceae</taxon>
        <taxon>Sandaracinobacter</taxon>
    </lineage>
</organism>
<proteinExistence type="predicted"/>
<protein>
    <submittedName>
        <fullName evidence="5">TetR/AcrR family transcriptional regulator</fullName>
    </submittedName>
</protein>
<dbReference type="EMBL" id="VFSU01000021">
    <property type="protein sequence ID" value="TPE61788.1"/>
    <property type="molecule type" value="Genomic_DNA"/>
</dbReference>
<feature type="region of interest" description="Disordered" evidence="3">
    <location>
        <begin position="1"/>
        <end position="22"/>
    </location>
</feature>
<evidence type="ECO:0000313" key="5">
    <source>
        <dbReference type="EMBL" id="TPE61788.1"/>
    </source>
</evidence>
<reference evidence="5 6" key="1">
    <citation type="submission" date="2019-06" db="EMBL/GenBank/DDBJ databases">
        <authorList>
            <person name="Lee I."/>
            <person name="Jang G.I."/>
            <person name="Hwang C.Y."/>
        </authorList>
    </citation>
    <scope>NUCLEOTIDE SEQUENCE [LARGE SCALE GENOMIC DNA]</scope>
    <source>
        <strain evidence="5 6">PAMC 28131</strain>
    </source>
</reference>
<dbReference type="RefSeq" id="WP_140927847.1">
    <property type="nucleotide sequence ID" value="NZ_VFSU01000021.1"/>
</dbReference>
<feature type="domain" description="HTH tetR-type" evidence="4">
    <location>
        <begin position="23"/>
        <end position="82"/>
    </location>
</feature>
<feature type="compositionally biased region" description="Basic and acidic residues" evidence="3">
    <location>
        <begin position="13"/>
        <end position="22"/>
    </location>
</feature>
<gene>
    <name evidence="5" type="ORF">FJQ54_07770</name>
</gene>
<feature type="DNA-binding region" description="H-T-H motif" evidence="2">
    <location>
        <begin position="45"/>
        <end position="64"/>
    </location>
</feature>
<sequence>MDMATSPKNLHPAKVDGRRERSAASRRQILAAMIDLVESGQPSPTAETVAARAGVSLRTVFRHFEEMEKLHLELAAVVFERVRPILDRPIEQREWPDSLTDAIARRAEFFEMMAPFKTAIDVHRHRSRAIAAQHRRITVMSRDLLAASVPSQLLADREKFELLSLLLSLEAWQRLREQQGLTVEESRQAVLRAARALIASEG</sequence>
<dbReference type="Gene3D" id="1.10.357.10">
    <property type="entry name" value="Tetracycline Repressor, domain 2"/>
    <property type="match status" value="1"/>
</dbReference>
<evidence type="ECO:0000313" key="6">
    <source>
        <dbReference type="Proteomes" id="UP000319897"/>
    </source>
</evidence>
<dbReference type="OrthoDB" id="8911656at2"/>
<dbReference type="GO" id="GO:0003677">
    <property type="term" value="F:DNA binding"/>
    <property type="evidence" value="ECO:0007669"/>
    <property type="project" value="UniProtKB-UniRule"/>
</dbReference>
<dbReference type="AlphaFoldDB" id="A0A501XMB5"/>
<evidence type="ECO:0000256" key="1">
    <source>
        <dbReference type="ARBA" id="ARBA00023125"/>
    </source>
</evidence>
<keyword evidence="6" id="KW-1185">Reference proteome</keyword>